<name>A0A5J4U379_9EUKA</name>
<dbReference type="Pfam" id="PF00240">
    <property type="entry name" value="ubiquitin"/>
    <property type="match status" value="1"/>
</dbReference>
<dbReference type="EMBL" id="SNRW01021478">
    <property type="protein sequence ID" value="KAA6364580.1"/>
    <property type="molecule type" value="Genomic_DNA"/>
</dbReference>
<evidence type="ECO:0000259" key="1">
    <source>
        <dbReference type="PROSITE" id="PS50053"/>
    </source>
</evidence>
<dbReference type="PROSITE" id="PS50053">
    <property type="entry name" value="UBIQUITIN_2"/>
    <property type="match status" value="1"/>
</dbReference>
<dbReference type="CDD" id="cd17039">
    <property type="entry name" value="Ubl_ubiquitin_like"/>
    <property type="match status" value="1"/>
</dbReference>
<dbReference type="InterPro" id="IPR029071">
    <property type="entry name" value="Ubiquitin-like_domsf"/>
</dbReference>
<evidence type="ECO:0000313" key="2">
    <source>
        <dbReference type="EMBL" id="KAA6364580.1"/>
    </source>
</evidence>
<dbReference type="SMART" id="SM00213">
    <property type="entry name" value="UBQ"/>
    <property type="match status" value="1"/>
</dbReference>
<sequence length="138" mass="15904">MATPLQTFKCGEGLLSAYNKVNLVKLQRINQPNPSYPFHIQNQLPQQRQTEMNHIKVIVQAIDDSVQFQIQLQPNDTILQLKMAITSQGGIEYNRLYIEHKGRALKDDQTICHHHIKDGSIIKLLIRKKPEPNIDEVQ</sequence>
<dbReference type="Gene3D" id="3.10.20.90">
    <property type="entry name" value="Phosphatidylinositol 3-kinase Catalytic Subunit, Chain A, domain 1"/>
    <property type="match status" value="1"/>
</dbReference>
<organism evidence="2 3">
    <name type="scientific">Streblomastix strix</name>
    <dbReference type="NCBI Taxonomy" id="222440"/>
    <lineage>
        <taxon>Eukaryota</taxon>
        <taxon>Metamonada</taxon>
        <taxon>Preaxostyla</taxon>
        <taxon>Oxymonadida</taxon>
        <taxon>Streblomastigidae</taxon>
        <taxon>Streblomastix</taxon>
    </lineage>
</organism>
<feature type="domain" description="Ubiquitin-like" evidence="1">
    <location>
        <begin position="55"/>
        <end position="131"/>
    </location>
</feature>
<dbReference type="OrthoDB" id="1043111at2759"/>
<dbReference type="InterPro" id="IPR000626">
    <property type="entry name" value="Ubiquitin-like_dom"/>
</dbReference>
<dbReference type="AlphaFoldDB" id="A0A5J4U379"/>
<proteinExistence type="predicted"/>
<dbReference type="Proteomes" id="UP000324800">
    <property type="component" value="Unassembled WGS sequence"/>
</dbReference>
<protein>
    <recommendedName>
        <fullName evidence="1">Ubiquitin-like domain-containing protein</fullName>
    </recommendedName>
</protein>
<dbReference type="SUPFAM" id="SSF54236">
    <property type="entry name" value="Ubiquitin-like"/>
    <property type="match status" value="1"/>
</dbReference>
<comment type="caution">
    <text evidence="2">The sequence shown here is derived from an EMBL/GenBank/DDBJ whole genome shotgun (WGS) entry which is preliminary data.</text>
</comment>
<accession>A0A5J4U379</accession>
<reference evidence="2 3" key="1">
    <citation type="submission" date="2019-03" db="EMBL/GenBank/DDBJ databases">
        <title>Single cell metagenomics reveals metabolic interactions within the superorganism composed of flagellate Streblomastix strix and complex community of Bacteroidetes bacteria on its surface.</title>
        <authorList>
            <person name="Treitli S.C."/>
            <person name="Kolisko M."/>
            <person name="Husnik F."/>
            <person name="Keeling P."/>
            <person name="Hampl V."/>
        </authorList>
    </citation>
    <scope>NUCLEOTIDE SEQUENCE [LARGE SCALE GENOMIC DNA]</scope>
    <source>
        <strain evidence="2">ST1C</strain>
    </source>
</reference>
<gene>
    <name evidence="2" type="ORF">EZS28_039893</name>
</gene>
<evidence type="ECO:0000313" key="3">
    <source>
        <dbReference type="Proteomes" id="UP000324800"/>
    </source>
</evidence>